<dbReference type="PROSITE" id="PS51736">
    <property type="entry name" value="RECOMBINASES_3"/>
    <property type="match status" value="1"/>
</dbReference>
<organism evidence="10 12">
    <name type="scientific">Legionella birminghamensis</name>
    <dbReference type="NCBI Taxonomy" id="28083"/>
    <lineage>
        <taxon>Bacteria</taxon>
        <taxon>Pseudomonadati</taxon>
        <taxon>Pseudomonadota</taxon>
        <taxon>Gammaproteobacteria</taxon>
        <taxon>Legionellales</taxon>
        <taxon>Legionellaceae</taxon>
        <taxon>Legionella</taxon>
    </lineage>
</organism>
<gene>
    <name evidence="10" type="primary">hin</name>
    <name evidence="9" type="ORF">Lbir_1919</name>
    <name evidence="10" type="ORF">NCTC12437_03175</name>
</gene>
<dbReference type="PANTHER" id="PTHR30461:SF2">
    <property type="entry name" value="SERINE RECOMBINASE PINE-RELATED"/>
    <property type="match status" value="1"/>
</dbReference>
<dbReference type="Gene3D" id="3.40.50.1390">
    <property type="entry name" value="Resolvase, N-terminal catalytic domain"/>
    <property type="match status" value="1"/>
</dbReference>
<dbReference type="InterPro" id="IPR050639">
    <property type="entry name" value="SSR_resolvase"/>
</dbReference>
<keyword evidence="3" id="KW-0230">DNA invertase</keyword>
<dbReference type="InterPro" id="IPR036162">
    <property type="entry name" value="Resolvase-like_N_sf"/>
</dbReference>
<dbReference type="GO" id="GO:0003677">
    <property type="term" value="F:DNA binding"/>
    <property type="evidence" value="ECO:0007669"/>
    <property type="project" value="UniProtKB-KW"/>
</dbReference>
<dbReference type="FunFam" id="3.40.50.1390:FF:000001">
    <property type="entry name" value="DNA recombinase"/>
    <property type="match status" value="1"/>
</dbReference>
<evidence type="ECO:0000313" key="10">
    <source>
        <dbReference type="EMBL" id="STX60883.1"/>
    </source>
</evidence>
<keyword evidence="2" id="KW-0229">DNA integration</keyword>
<dbReference type="Proteomes" id="UP000054735">
    <property type="component" value="Unassembled WGS sequence"/>
</dbReference>
<dbReference type="InterPro" id="IPR006120">
    <property type="entry name" value="Resolvase_HTH_dom"/>
</dbReference>
<proteinExistence type="inferred from homology"/>
<evidence type="ECO:0000313" key="9">
    <source>
        <dbReference type="EMBL" id="KTC69915.1"/>
    </source>
</evidence>
<dbReference type="GO" id="GO:0000150">
    <property type="term" value="F:DNA strand exchange activity"/>
    <property type="evidence" value="ECO:0007669"/>
    <property type="project" value="UniProtKB-KW"/>
</dbReference>
<feature type="domain" description="Resolvase/invertase-type recombinase catalytic" evidence="8">
    <location>
        <begin position="7"/>
        <end position="143"/>
    </location>
</feature>
<evidence type="ECO:0000256" key="5">
    <source>
        <dbReference type="ARBA" id="ARBA00023172"/>
    </source>
</evidence>
<dbReference type="SMART" id="SM00857">
    <property type="entry name" value="Resolvase"/>
    <property type="match status" value="1"/>
</dbReference>
<dbReference type="RefSeq" id="WP_058523944.1">
    <property type="nucleotide sequence ID" value="NZ_CAAAHV010000075.1"/>
</dbReference>
<evidence type="ECO:0000313" key="11">
    <source>
        <dbReference type="Proteomes" id="UP000054735"/>
    </source>
</evidence>
<dbReference type="PROSITE" id="PS00398">
    <property type="entry name" value="RECOMBINASES_2"/>
    <property type="match status" value="1"/>
</dbReference>
<keyword evidence="5" id="KW-0233">DNA recombination</keyword>
<dbReference type="EMBL" id="UGNW01000002">
    <property type="protein sequence ID" value="STX60883.1"/>
    <property type="molecule type" value="Genomic_DNA"/>
</dbReference>
<dbReference type="PROSITE" id="PS00397">
    <property type="entry name" value="RECOMBINASES_1"/>
    <property type="match status" value="1"/>
</dbReference>
<evidence type="ECO:0000256" key="3">
    <source>
        <dbReference type="ARBA" id="ARBA00023100"/>
    </source>
</evidence>
<name>A0A378JQS8_9GAMM</name>
<evidence type="ECO:0000256" key="6">
    <source>
        <dbReference type="PIRSR" id="PIRSR606118-50"/>
    </source>
</evidence>
<keyword evidence="11" id="KW-1185">Reference proteome</keyword>
<evidence type="ECO:0000259" key="8">
    <source>
        <dbReference type="PROSITE" id="PS51736"/>
    </source>
</evidence>
<keyword evidence="4" id="KW-0238">DNA-binding</keyword>
<dbReference type="PANTHER" id="PTHR30461">
    <property type="entry name" value="DNA-INVERTASE FROM LAMBDOID PROPHAGE"/>
    <property type="match status" value="1"/>
</dbReference>
<dbReference type="InterPro" id="IPR006118">
    <property type="entry name" value="Recombinase_CS"/>
</dbReference>
<dbReference type="SUPFAM" id="SSF53041">
    <property type="entry name" value="Resolvase-like"/>
    <property type="match status" value="1"/>
</dbReference>
<dbReference type="Proteomes" id="UP000255066">
    <property type="component" value="Unassembled WGS sequence"/>
</dbReference>
<dbReference type="GO" id="GO:0015074">
    <property type="term" value="P:DNA integration"/>
    <property type="evidence" value="ECO:0007669"/>
    <property type="project" value="UniProtKB-KW"/>
</dbReference>
<dbReference type="InterPro" id="IPR006119">
    <property type="entry name" value="Resolv_N"/>
</dbReference>
<dbReference type="OrthoDB" id="9797501at2"/>
<comment type="similarity">
    <text evidence="1">Belongs to the site-specific recombinase resolvase family.</text>
</comment>
<reference evidence="9 11" key="1">
    <citation type="submission" date="2015-11" db="EMBL/GenBank/DDBJ databases">
        <title>Genomic analysis of 38 Legionella species identifies large and diverse effector repertoires.</title>
        <authorList>
            <person name="Burstein D."/>
            <person name="Amaro F."/>
            <person name="Zusman T."/>
            <person name="Lifshitz Z."/>
            <person name="Cohen O."/>
            <person name="Gilbert J.A."/>
            <person name="Pupko T."/>
            <person name="Shuman H.A."/>
            <person name="Segal G."/>
        </authorList>
    </citation>
    <scope>NUCLEOTIDE SEQUENCE [LARGE SCALE GENOMIC DNA]</scope>
    <source>
        <strain evidence="9 11">CDC#1407-AL-14</strain>
    </source>
</reference>
<dbReference type="EMBL" id="LNXT01000034">
    <property type="protein sequence ID" value="KTC69915.1"/>
    <property type="molecule type" value="Genomic_DNA"/>
</dbReference>
<feature type="active site" description="O-(5'-phospho-DNA)-serine intermediate" evidence="6 7">
    <location>
        <position position="15"/>
    </location>
</feature>
<evidence type="ECO:0000256" key="2">
    <source>
        <dbReference type="ARBA" id="ARBA00022908"/>
    </source>
</evidence>
<reference evidence="10 12" key="2">
    <citation type="submission" date="2018-06" db="EMBL/GenBank/DDBJ databases">
        <authorList>
            <consortium name="Pathogen Informatics"/>
            <person name="Doyle S."/>
        </authorList>
    </citation>
    <scope>NUCLEOTIDE SEQUENCE [LARGE SCALE GENOMIC DNA]</scope>
    <source>
        <strain evidence="10 12">NCTC12437</strain>
    </source>
</reference>
<dbReference type="CDD" id="cd03768">
    <property type="entry name" value="SR_ResInv"/>
    <property type="match status" value="1"/>
</dbReference>
<evidence type="ECO:0000256" key="4">
    <source>
        <dbReference type="ARBA" id="ARBA00023125"/>
    </source>
</evidence>
<evidence type="ECO:0000313" key="12">
    <source>
        <dbReference type="Proteomes" id="UP000255066"/>
    </source>
</evidence>
<protein>
    <submittedName>
        <fullName evidence="10">Transposase (Resolvase, DNA invertase)</fullName>
    </submittedName>
</protein>
<dbReference type="Pfam" id="PF02796">
    <property type="entry name" value="HTH_7"/>
    <property type="match status" value="1"/>
</dbReference>
<accession>A0A378JQS8</accession>
<sequence>MTDHIGRLIGYARVSTLEQNLNLQIDALIKAGCIRKNIFIDKVSGIKAERPGLKECLENLKTGDVLIVWRLDRLGRSMVHLVSLIETLKEKKVGFRSLCDGAIDTTTASGELVFNIFSSMAQFERRLIQERTLAGLTAARARGRKGGRPKISADHPKVIAAKRMHQDKHISIDEICSALKISRPSLYRYLNM</sequence>
<dbReference type="Pfam" id="PF00239">
    <property type="entry name" value="Resolvase"/>
    <property type="match status" value="1"/>
</dbReference>
<evidence type="ECO:0000256" key="1">
    <source>
        <dbReference type="ARBA" id="ARBA00009913"/>
    </source>
</evidence>
<dbReference type="AlphaFoldDB" id="A0A378JQS8"/>
<evidence type="ECO:0000256" key="7">
    <source>
        <dbReference type="PROSITE-ProRule" id="PRU10137"/>
    </source>
</evidence>